<dbReference type="InterPro" id="IPR036187">
    <property type="entry name" value="DNA_mismatch_repair_MutS_sf"/>
</dbReference>
<evidence type="ECO:0000313" key="19">
    <source>
        <dbReference type="Proteomes" id="UP000195602"/>
    </source>
</evidence>
<evidence type="ECO:0000256" key="10">
    <source>
        <dbReference type="ARBA" id="ARBA00023242"/>
    </source>
</evidence>
<comment type="caution">
    <text evidence="18">The sequence shown here is derived from an EMBL/GenBank/DDBJ whole genome shotgun (WGS) entry which is preliminary data.</text>
</comment>
<name>A0AA91PX63_CLALS</name>
<dbReference type="GO" id="GO:0140664">
    <property type="term" value="F:ATP-dependent DNA damage sensor activity"/>
    <property type="evidence" value="ECO:0007669"/>
    <property type="project" value="InterPro"/>
</dbReference>
<keyword evidence="5 14" id="KW-0547">Nucleotide-binding</keyword>
<comment type="subunit">
    <text evidence="12">Heterodimer consisting of MSH2-MSH3 (MutS beta). Forms a ternary complex with MutL alpha (MLH1-PMS1).</text>
</comment>
<dbReference type="FunFam" id="1.10.1420.10:FF:000004">
    <property type="entry name" value="DNA mismatch repair protein Msh3"/>
    <property type="match status" value="1"/>
</dbReference>
<gene>
    <name evidence="18" type="ORF">A9F13_14g00715</name>
</gene>
<dbReference type="InterPro" id="IPR000432">
    <property type="entry name" value="DNA_mismatch_repair_MutS_C"/>
</dbReference>
<dbReference type="InterPro" id="IPR007860">
    <property type="entry name" value="DNA_mmatch_repair_MutS_con_dom"/>
</dbReference>
<evidence type="ECO:0000256" key="2">
    <source>
        <dbReference type="ARBA" id="ARBA00007094"/>
    </source>
</evidence>
<dbReference type="SMART" id="SM00533">
    <property type="entry name" value="MUTSd"/>
    <property type="match status" value="1"/>
</dbReference>
<evidence type="ECO:0000256" key="12">
    <source>
        <dbReference type="ARBA" id="ARBA00025902"/>
    </source>
</evidence>
<keyword evidence="8 14" id="KW-0238">DNA-binding</keyword>
<comment type="subcellular location">
    <subcellularLocation>
        <location evidence="1">Nucleus</location>
    </subcellularLocation>
</comment>
<evidence type="ECO:0000256" key="3">
    <source>
        <dbReference type="ARBA" id="ARBA00019000"/>
    </source>
</evidence>
<dbReference type="PIRSF" id="PIRSF037677">
    <property type="entry name" value="DNA_mis_repair_Msh6"/>
    <property type="match status" value="1"/>
</dbReference>
<evidence type="ECO:0000256" key="13">
    <source>
        <dbReference type="ARBA" id="ARBA00029792"/>
    </source>
</evidence>
<evidence type="ECO:0000256" key="1">
    <source>
        <dbReference type="ARBA" id="ARBA00004123"/>
    </source>
</evidence>
<dbReference type="Pfam" id="PF01624">
    <property type="entry name" value="MutS_I"/>
    <property type="match status" value="1"/>
</dbReference>
<dbReference type="GO" id="GO:0006298">
    <property type="term" value="P:mismatch repair"/>
    <property type="evidence" value="ECO:0007669"/>
    <property type="project" value="InterPro"/>
</dbReference>
<organism evidence="18 19">
    <name type="scientific">Clavispora lusitaniae</name>
    <name type="common">Candida lusitaniae</name>
    <dbReference type="NCBI Taxonomy" id="36911"/>
    <lineage>
        <taxon>Eukaryota</taxon>
        <taxon>Fungi</taxon>
        <taxon>Dikarya</taxon>
        <taxon>Ascomycota</taxon>
        <taxon>Saccharomycotina</taxon>
        <taxon>Pichiomycetes</taxon>
        <taxon>Metschnikowiaceae</taxon>
        <taxon>Clavispora</taxon>
    </lineage>
</organism>
<dbReference type="InterPro" id="IPR045076">
    <property type="entry name" value="MutS"/>
</dbReference>
<keyword evidence="10" id="KW-0539">Nucleus</keyword>
<evidence type="ECO:0000256" key="6">
    <source>
        <dbReference type="ARBA" id="ARBA00022763"/>
    </source>
</evidence>
<dbReference type="InterPro" id="IPR007861">
    <property type="entry name" value="DNA_mismatch_repair_MutS_clamp"/>
</dbReference>
<evidence type="ECO:0000256" key="16">
    <source>
        <dbReference type="SAM" id="MobiDB-lite"/>
    </source>
</evidence>
<dbReference type="Gene3D" id="3.30.420.110">
    <property type="entry name" value="MutS, connector domain"/>
    <property type="match status" value="1"/>
</dbReference>
<sequence>MSGSSKRQKSISSFFTPVKTKVTPSPNPSADADTPTKDNAIKRKLEHFTHSNNTSPIVPKKARTIPSKKPSENAKRPVSSTAKSKLTPLEKQFIDLKSDHGDKILAIQVGYKFKFFGNDAVTASKLLNIMLLPGNLELDERTHDRFAYCSIPDNRLHVHLQRLLNHGLKVGVVKQTETAAIKSVESSNKSGLFERKLTGVYTKATYMGDELLTGDPTISRSNNVADSLDGETYVLCVNESNFSKQTSLVAVQPLTGDIVFDVFSDTQSRDELETRLMYFNPSEVIVITEDEKISPETSKVLKLKNSAMAITQKIQRSETEIKSDMHEFFSSVDPDGHNAYLTEHYTLNYPLGIQACIIELIDYLSEFKLSNIFTIPSNFSSLTDAHMYMVLPASTLKALDIFEVNEDPTTKKGTLLWLLDNTFTRKGSRTLRKWINRPLVKREEIEQRAKAVDVLKSGAFVHILDAFKQAVMKIGKSGVDLDRSLIKIHYSATYKSNKITRKDLYNMLRSFHDILELFRSFGAKGIEEFKSVHDCPLLISILEDMLCLSENHTVDELLKSINPSGALSDQNLSEQKIKFFDLSQDKFHKISKELDEIARVERKLDDELQNIRKVLKRPQLSFITNFKETHLIEVRNGKNVDALPSDWVKISGTKTVSRFRTPEVTKLHKELQYHNDMLLMACDECFNFFLSEVDSEYIYLRRIVDNLATFDCLLSLARSAADVGDVTFITPKLVDEQVMSVKNSVHPILLNLPQNNGQYVPNDIKLSTDDNRVLIITGPNMGGKSSYVKQIALLAIMTQIGCLLPCSSATMGIFDSIFIRMGASDNILRGKSTFLVEMLESANIIQNYTPKSLVILDEIGRGTGTSDGISLAYAILRYIIEDKKKPLTLFITHFPSLSTLETEFNDVKNFHMAFVEKKRNEGKESEWPEVIFLYKLVSGVVSNSYGLNVAKLAGIDDSIIQSAYNVSESMKRLIEKRSLLQLLSQMTSDNAAQILKEASSIV</sequence>
<feature type="compositionally biased region" description="Low complexity" evidence="16">
    <location>
        <begin position="1"/>
        <end position="13"/>
    </location>
</feature>
<reference evidence="18 19" key="1">
    <citation type="submission" date="2017-04" db="EMBL/GenBank/DDBJ databases">
        <title>Draft genome of the yeast Clavispora lusitaniae type strain CBS 6936.</title>
        <authorList>
            <person name="Durrens P."/>
            <person name="Klopp C."/>
            <person name="Biteau N."/>
            <person name="Fitton-Ouhabi V."/>
            <person name="Dementhon K."/>
            <person name="Accoceberry I."/>
            <person name="Sherman D.J."/>
            <person name="Noel T."/>
        </authorList>
    </citation>
    <scope>NUCLEOTIDE SEQUENCE [LARGE SCALE GENOMIC DNA]</scope>
    <source>
        <strain evidence="18 19">CBS 6936</strain>
    </source>
</reference>
<dbReference type="InterPro" id="IPR007695">
    <property type="entry name" value="DNA_mismatch_repair_MutS-lik_N"/>
</dbReference>
<comment type="similarity">
    <text evidence="2">Belongs to the DNA mismatch repair MutS family. MSH3 subfamily.</text>
</comment>
<dbReference type="PROSITE" id="PS00486">
    <property type="entry name" value="DNA_MISMATCH_REPAIR_2"/>
    <property type="match status" value="1"/>
</dbReference>
<protein>
    <recommendedName>
        <fullName evidence="3">DNA mismatch repair protein MSH3</fullName>
    </recommendedName>
    <alternativeName>
        <fullName evidence="4">DNA mismatch repair protein msh3</fullName>
    </alternativeName>
    <alternativeName>
        <fullName evidence="13">MutS protein homolog 3</fullName>
    </alternativeName>
</protein>
<dbReference type="PANTHER" id="PTHR11361">
    <property type="entry name" value="DNA MISMATCH REPAIR PROTEIN MUTS FAMILY MEMBER"/>
    <property type="match status" value="1"/>
</dbReference>
<dbReference type="Gene3D" id="3.40.1170.10">
    <property type="entry name" value="DNA repair protein MutS, domain I"/>
    <property type="match status" value="1"/>
</dbReference>
<dbReference type="Gene3D" id="1.10.1420.10">
    <property type="match status" value="2"/>
</dbReference>
<dbReference type="SUPFAM" id="SSF55271">
    <property type="entry name" value="DNA repair protein MutS, domain I"/>
    <property type="match status" value="1"/>
</dbReference>
<dbReference type="InterPro" id="IPR017261">
    <property type="entry name" value="DNA_mismatch_repair_MutS/MSH"/>
</dbReference>
<dbReference type="KEGG" id="clus:A9F13_14g00715"/>
<evidence type="ECO:0000313" key="18">
    <source>
        <dbReference type="EMBL" id="OVF07239.1"/>
    </source>
</evidence>
<dbReference type="SUPFAM" id="SSF52540">
    <property type="entry name" value="P-loop containing nucleoside triphosphate hydrolases"/>
    <property type="match status" value="1"/>
</dbReference>
<dbReference type="Pfam" id="PF00488">
    <property type="entry name" value="MutS_V"/>
    <property type="match status" value="1"/>
</dbReference>
<dbReference type="InterPro" id="IPR016151">
    <property type="entry name" value="DNA_mismatch_repair_MutS_N"/>
</dbReference>
<dbReference type="InterPro" id="IPR036678">
    <property type="entry name" value="MutS_con_dom_sf"/>
</dbReference>
<evidence type="ECO:0000256" key="5">
    <source>
        <dbReference type="ARBA" id="ARBA00022741"/>
    </source>
</evidence>
<dbReference type="Pfam" id="PF05188">
    <property type="entry name" value="MutS_II"/>
    <property type="match status" value="1"/>
</dbReference>
<dbReference type="InterPro" id="IPR007696">
    <property type="entry name" value="DNA_mismatch_repair_MutS_core"/>
</dbReference>
<dbReference type="GO" id="GO:0005524">
    <property type="term" value="F:ATP binding"/>
    <property type="evidence" value="ECO:0007669"/>
    <property type="project" value="UniProtKB-KW"/>
</dbReference>
<keyword evidence="6 14" id="KW-0227">DNA damage</keyword>
<evidence type="ECO:0000256" key="11">
    <source>
        <dbReference type="ARBA" id="ARBA00025373"/>
    </source>
</evidence>
<dbReference type="EMBL" id="LYUB02000014">
    <property type="protein sequence ID" value="OVF07239.1"/>
    <property type="molecule type" value="Genomic_DNA"/>
</dbReference>
<dbReference type="GO" id="GO:0006312">
    <property type="term" value="P:mitotic recombination"/>
    <property type="evidence" value="ECO:0007669"/>
    <property type="project" value="TreeGrafter"/>
</dbReference>
<proteinExistence type="inferred from homology"/>
<keyword evidence="15" id="KW-0175">Coiled coil</keyword>
<accession>A0AA91PX63</accession>
<evidence type="ECO:0000256" key="15">
    <source>
        <dbReference type="SAM" id="Coils"/>
    </source>
</evidence>
<dbReference type="InterPro" id="IPR027417">
    <property type="entry name" value="P-loop_NTPase"/>
</dbReference>
<evidence type="ECO:0000256" key="8">
    <source>
        <dbReference type="ARBA" id="ARBA00023125"/>
    </source>
</evidence>
<dbReference type="GO" id="GO:0005634">
    <property type="term" value="C:nucleus"/>
    <property type="evidence" value="ECO:0007669"/>
    <property type="project" value="UniProtKB-SubCell"/>
</dbReference>
<dbReference type="GO" id="GO:0030983">
    <property type="term" value="F:mismatched DNA binding"/>
    <property type="evidence" value="ECO:0007669"/>
    <property type="project" value="InterPro"/>
</dbReference>
<dbReference type="AlphaFoldDB" id="A0AA91PX63"/>
<feature type="compositionally biased region" description="Basic and acidic residues" evidence="16">
    <location>
        <begin position="34"/>
        <end position="49"/>
    </location>
</feature>
<evidence type="ECO:0000259" key="17">
    <source>
        <dbReference type="PROSITE" id="PS00486"/>
    </source>
</evidence>
<evidence type="ECO:0000256" key="7">
    <source>
        <dbReference type="ARBA" id="ARBA00022840"/>
    </source>
</evidence>
<evidence type="ECO:0000256" key="4">
    <source>
        <dbReference type="ARBA" id="ARBA00022151"/>
    </source>
</evidence>
<dbReference type="Pfam" id="PF05192">
    <property type="entry name" value="MutS_III"/>
    <property type="match status" value="1"/>
</dbReference>
<evidence type="ECO:0000256" key="14">
    <source>
        <dbReference type="RuleBase" id="RU003756"/>
    </source>
</evidence>
<evidence type="ECO:0000256" key="9">
    <source>
        <dbReference type="ARBA" id="ARBA00023204"/>
    </source>
</evidence>
<dbReference type="Proteomes" id="UP000195602">
    <property type="component" value="Unassembled WGS sequence"/>
</dbReference>
<feature type="coiled-coil region" evidence="15">
    <location>
        <begin position="590"/>
        <end position="617"/>
    </location>
</feature>
<comment type="function">
    <text evidence="11">Component of the post-replicative DNA mismatch repair system (MMR). Heterodimerizes with MSH2 to form MutS beta, which binds to DNA mismatches thereby initiating DNA repair. MSH3 provides substrate-binding and substrate specificity to the complex. When bound, the MutS beta heterodimer bends the DNA helix and shields approximately 20 base pairs. Acts mainly to repair insertion-deletion loops (IDLs) from 2 to 13 nucleotides in size, but can also repair base-base and single insertion-deletion mismatches that occur during replication. After mismatch binding, forms a ternary complex with the MutL alpha heterodimer, which is thought to be responsible for directing the downstream MMR events, including strand discrimination, excision, and resynthesis. ATP binding and hydrolysis play a pivotal role in mismatch repair functions.</text>
</comment>
<dbReference type="Gene3D" id="3.40.50.300">
    <property type="entry name" value="P-loop containing nucleotide triphosphate hydrolases"/>
    <property type="match status" value="1"/>
</dbReference>
<keyword evidence="9 14" id="KW-0234">DNA repair</keyword>
<dbReference type="SUPFAM" id="SSF48334">
    <property type="entry name" value="DNA repair protein MutS, domain III"/>
    <property type="match status" value="1"/>
</dbReference>
<feature type="region of interest" description="Disordered" evidence="16">
    <location>
        <begin position="1"/>
        <end position="83"/>
    </location>
</feature>
<feature type="domain" description="DNA mismatch repair proteins mutS family" evidence="17">
    <location>
        <begin position="852"/>
        <end position="868"/>
    </location>
</feature>
<dbReference type="PANTHER" id="PTHR11361:SF122">
    <property type="entry name" value="DNA MISMATCH REPAIR PROTEIN MSH3"/>
    <property type="match status" value="1"/>
</dbReference>
<dbReference type="SMART" id="SM00534">
    <property type="entry name" value="MUTSac"/>
    <property type="match status" value="1"/>
</dbReference>
<keyword evidence="7" id="KW-0067">ATP-binding</keyword>
<dbReference type="Pfam" id="PF05190">
    <property type="entry name" value="MutS_IV"/>
    <property type="match status" value="1"/>
</dbReference>